<accession>A0A0E9P8R8</accession>
<evidence type="ECO:0000313" key="1">
    <source>
        <dbReference type="EMBL" id="JAH01046.1"/>
    </source>
</evidence>
<dbReference type="EMBL" id="GBXM01107531">
    <property type="protein sequence ID" value="JAH01046.1"/>
    <property type="molecule type" value="Transcribed_RNA"/>
</dbReference>
<organism evidence="1">
    <name type="scientific">Anguilla anguilla</name>
    <name type="common">European freshwater eel</name>
    <name type="synonym">Muraena anguilla</name>
    <dbReference type="NCBI Taxonomy" id="7936"/>
    <lineage>
        <taxon>Eukaryota</taxon>
        <taxon>Metazoa</taxon>
        <taxon>Chordata</taxon>
        <taxon>Craniata</taxon>
        <taxon>Vertebrata</taxon>
        <taxon>Euteleostomi</taxon>
        <taxon>Actinopterygii</taxon>
        <taxon>Neopterygii</taxon>
        <taxon>Teleostei</taxon>
        <taxon>Anguilliformes</taxon>
        <taxon>Anguillidae</taxon>
        <taxon>Anguilla</taxon>
    </lineage>
</organism>
<reference evidence="1" key="2">
    <citation type="journal article" date="2015" name="Fish Shellfish Immunol.">
        <title>Early steps in the European eel (Anguilla anguilla)-Vibrio vulnificus interaction in the gills: Role of the RtxA13 toxin.</title>
        <authorList>
            <person name="Callol A."/>
            <person name="Pajuelo D."/>
            <person name="Ebbesson L."/>
            <person name="Teles M."/>
            <person name="MacKenzie S."/>
            <person name="Amaro C."/>
        </authorList>
    </citation>
    <scope>NUCLEOTIDE SEQUENCE</scope>
</reference>
<dbReference type="AlphaFoldDB" id="A0A0E9P8R8"/>
<sequence length="44" mass="5123">MSMKGNKTPQWAKRGQKKDCNYVQLINSRKMQLQMCLFTSNKSA</sequence>
<name>A0A0E9P8R8_ANGAN</name>
<reference evidence="1" key="1">
    <citation type="submission" date="2014-11" db="EMBL/GenBank/DDBJ databases">
        <authorList>
            <person name="Amaro Gonzalez C."/>
        </authorList>
    </citation>
    <scope>NUCLEOTIDE SEQUENCE</scope>
</reference>
<proteinExistence type="predicted"/>
<protein>
    <submittedName>
        <fullName evidence="1">Uncharacterized protein</fullName>
    </submittedName>
</protein>